<organism evidence="3 4">
    <name type="scientific">Exophiala mesophila</name>
    <name type="common">Black yeast-like fungus</name>
    <dbReference type="NCBI Taxonomy" id="212818"/>
    <lineage>
        <taxon>Eukaryota</taxon>
        <taxon>Fungi</taxon>
        <taxon>Dikarya</taxon>
        <taxon>Ascomycota</taxon>
        <taxon>Pezizomycotina</taxon>
        <taxon>Eurotiomycetes</taxon>
        <taxon>Chaetothyriomycetidae</taxon>
        <taxon>Chaetothyriales</taxon>
        <taxon>Herpotrichiellaceae</taxon>
        <taxon>Exophiala</taxon>
    </lineage>
</organism>
<feature type="region of interest" description="Disordered" evidence="1">
    <location>
        <begin position="108"/>
        <end position="165"/>
    </location>
</feature>
<gene>
    <name evidence="3" type="ORF">PV10_09193</name>
</gene>
<dbReference type="STRING" id="212818.A0A0D1XIP9"/>
<dbReference type="PROSITE" id="PS50172">
    <property type="entry name" value="BRCT"/>
    <property type="match status" value="1"/>
</dbReference>
<feature type="compositionally biased region" description="Basic residues" evidence="1">
    <location>
        <begin position="108"/>
        <end position="124"/>
    </location>
</feature>
<dbReference type="EMBL" id="KN847527">
    <property type="protein sequence ID" value="KIV88016.1"/>
    <property type="molecule type" value="Genomic_DNA"/>
</dbReference>
<feature type="domain" description="BRCT" evidence="2">
    <location>
        <begin position="1"/>
        <end position="81"/>
    </location>
</feature>
<dbReference type="CDD" id="cd17731">
    <property type="entry name" value="BRCT_TopBP1_rpt2_like"/>
    <property type="match status" value="1"/>
</dbReference>
<dbReference type="InterPro" id="IPR036420">
    <property type="entry name" value="BRCT_dom_sf"/>
</dbReference>
<evidence type="ECO:0000256" key="1">
    <source>
        <dbReference type="SAM" id="MobiDB-lite"/>
    </source>
</evidence>
<dbReference type="AlphaFoldDB" id="A0A0D1XIP9"/>
<dbReference type="Gene3D" id="3.40.50.10190">
    <property type="entry name" value="BRCT domain"/>
    <property type="match status" value="1"/>
</dbReference>
<evidence type="ECO:0000259" key="2">
    <source>
        <dbReference type="PROSITE" id="PS50172"/>
    </source>
</evidence>
<feature type="region of interest" description="Disordered" evidence="1">
    <location>
        <begin position="248"/>
        <end position="285"/>
    </location>
</feature>
<feature type="compositionally biased region" description="Low complexity" evidence="1">
    <location>
        <begin position="269"/>
        <end position="282"/>
    </location>
</feature>
<dbReference type="SMART" id="SM00292">
    <property type="entry name" value="BRCT"/>
    <property type="match status" value="1"/>
</dbReference>
<evidence type="ECO:0000313" key="3">
    <source>
        <dbReference type="EMBL" id="KIV88016.1"/>
    </source>
</evidence>
<dbReference type="OrthoDB" id="342264at2759"/>
<dbReference type="Proteomes" id="UP000054302">
    <property type="component" value="Unassembled WGS sequence"/>
</dbReference>
<proteinExistence type="predicted"/>
<dbReference type="RefSeq" id="XP_016219590.1">
    <property type="nucleotide sequence ID" value="XM_016374319.1"/>
</dbReference>
<accession>A0A0D1XIP9</accession>
<dbReference type="InterPro" id="IPR001357">
    <property type="entry name" value="BRCT_dom"/>
</dbReference>
<dbReference type="Pfam" id="PF12738">
    <property type="entry name" value="PTCB-BRCT"/>
    <property type="match status" value="1"/>
</dbReference>
<protein>
    <recommendedName>
        <fullName evidence="2">BRCT domain-containing protein</fullName>
    </recommendedName>
</protein>
<feature type="compositionally biased region" description="Low complexity" evidence="1">
    <location>
        <begin position="144"/>
        <end position="158"/>
    </location>
</feature>
<dbReference type="GeneID" id="27327038"/>
<name>A0A0D1XIP9_EXOME</name>
<evidence type="ECO:0000313" key="4">
    <source>
        <dbReference type="Proteomes" id="UP000054302"/>
    </source>
</evidence>
<sequence>MPGTFSSLVVASTNDFPGTQNESIKRWVEANGGVFIKQISEDVTHLICSKKAWKQYHPTVKAARHARSIAIVSFDWLEDSLCSKTRKPKDMAKYAFEPNRIRHVIAAQKKKRADKNKNKVKRGMKVAPDEEEVNGGQDEGQDYSVHSASSTASGNSSVKNEKHKANTNMSLAMLTKSEKIEISGKDFDAECAIFEKDMAKSGYKPYIDGNGFIYLITLVRKDVLRNRLEKHRLKVRYASCVTSRSETTYPVSSEKPHRVTDQPPAPLYTDSSCSGTSQSPSTWNQVNNGWSRPSLTHCPTTMYYFPSPYPFSRYPVISYSHPRSLSQSNPKLRVHIPSPYAQTLQLFEYTPESIDHAGDSSRAKQYACYTVFSTAGKRERAMHTLAPPGSNFDFAWAMFRGFFKRKVGATWEDRDTVTVKYEGDRDIDGGCVMGEDGTEDDKFRTLGLLRWKLPSDMAARQPKDVSTEEPCAVAVVNKPAFEEHYICEKASTPNGGW</sequence>
<dbReference type="HOGENOM" id="CLU_044225_0_0_1"/>
<reference evidence="3 4" key="1">
    <citation type="submission" date="2015-01" db="EMBL/GenBank/DDBJ databases">
        <title>The Genome Sequence of Exophiala mesophila CBS40295.</title>
        <authorList>
            <consortium name="The Broad Institute Genomics Platform"/>
            <person name="Cuomo C."/>
            <person name="de Hoog S."/>
            <person name="Gorbushina A."/>
            <person name="Stielow B."/>
            <person name="Teixiera M."/>
            <person name="Abouelleil A."/>
            <person name="Chapman S.B."/>
            <person name="Priest M."/>
            <person name="Young S.K."/>
            <person name="Wortman J."/>
            <person name="Nusbaum C."/>
            <person name="Birren B."/>
        </authorList>
    </citation>
    <scope>NUCLEOTIDE SEQUENCE [LARGE SCALE GENOMIC DNA]</scope>
    <source>
        <strain evidence="3 4">CBS 40295</strain>
    </source>
</reference>
<dbReference type="InterPro" id="IPR059215">
    <property type="entry name" value="BRCT2_TopBP1-like"/>
</dbReference>
<dbReference type="SUPFAM" id="SSF52113">
    <property type="entry name" value="BRCT domain"/>
    <property type="match status" value="1"/>
</dbReference>
<keyword evidence="4" id="KW-1185">Reference proteome</keyword>
<dbReference type="VEuPathDB" id="FungiDB:PV10_09193"/>